<keyword evidence="3" id="KW-0804">Transcription</keyword>
<dbReference type="SUPFAM" id="SSF46689">
    <property type="entry name" value="Homeodomain-like"/>
    <property type="match status" value="1"/>
</dbReference>
<comment type="caution">
    <text evidence="5">The sequence shown here is derived from an EMBL/GenBank/DDBJ whole genome shotgun (WGS) entry which is preliminary data.</text>
</comment>
<dbReference type="Proteomes" id="UP000644441">
    <property type="component" value="Unassembled WGS sequence"/>
</dbReference>
<dbReference type="GeneID" id="99765456"/>
<evidence type="ECO:0000259" key="4">
    <source>
        <dbReference type="PROSITE" id="PS01124"/>
    </source>
</evidence>
<dbReference type="InterPro" id="IPR018060">
    <property type="entry name" value="HTH_AraC"/>
</dbReference>
<keyword evidence="2" id="KW-0238">DNA-binding</keyword>
<sequence length="239" mass="26272">MLAPHLHNRPHSHVAASLLVSLGREPIRVQLAGHWITAEAVWAAPDVDQALDSDGPVAVLHLDPDHRAWRALRLQGPGGEFPLAEHPRFRACLNELAASPSAAAALAARATLEAGEPRPLDPRVVLACRALRRGDDAAGLGGAALAEAVGLSESRFRHLFREELGVNLKRFQLHLKCQRALTLWRDGMSLTDLALAAGFYDQPHLNRTLRAMFDTLPSRYARAFPIQVEHLDEPRLHDQ</sequence>
<keyword evidence="6" id="KW-1185">Reference proteome</keyword>
<keyword evidence="1" id="KW-0805">Transcription regulation</keyword>
<evidence type="ECO:0000256" key="2">
    <source>
        <dbReference type="ARBA" id="ARBA00023125"/>
    </source>
</evidence>
<dbReference type="PANTHER" id="PTHR46796">
    <property type="entry name" value="HTH-TYPE TRANSCRIPTIONAL ACTIVATOR RHAS-RELATED"/>
    <property type="match status" value="1"/>
</dbReference>
<dbReference type="PROSITE" id="PS01124">
    <property type="entry name" value="HTH_ARAC_FAMILY_2"/>
    <property type="match status" value="1"/>
</dbReference>
<evidence type="ECO:0000256" key="3">
    <source>
        <dbReference type="ARBA" id="ARBA00023163"/>
    </source>
</evidence>
<name>A0ABS0ABX9_9GAMM</name>
<proteinExistence type="predicted"/>
<dbReference type="Pfam" id="PF12833">
    <property type="entry name" value="HTH_18"/>
    <property type="match status" value="1"/>
</dbReference>
<dbReference type="EMBL" id="ARXR01000001">
    <property type="protein sequence ID" value="MBF5051617.1"/>
    <property type="molecule type" value="Genomic_DNA"/>
</dbReference>
<evidence type="ECO:0000313" key="6">
    <source>
        <dbReference type="Proteomes" id="UP000644441"/>
    </source>
</evidence>
<reference evidence="5 6" key="1">
    <citation type="submission" date="2012-09" db="EMBL/GenBank/DDBJ databases">
        <title>Genome Sequence of alkane-degrading Bacterium Alcanivorax venustensis ISO4.</title>
        <authorList>
            <person name="Lai Q."/>
            <person name="Shao Z."/>
        </authorList>
    </citation>
    <scope>NUCLEOTIDE SEQUENCE [LARGE SCALE GENOMIC DNA]</scope>
    <source>
        <strain evidence="5 6">ISO4</strain>
    </source>
</reference>
<protein>
    <submittedName>
        <fullName evidence="5">Transcriptional regulator</fullName>
    </submittedName>
</protein>
<evidence type="ECO:0000313" key="5">
    <source>
        <dbReference type="EMBL" id="MBF5051617.1"/>
    </source>
</evidence>
<accession>A0ABS0ABX9</accession>
<dbReference type="Gene3D" id="1.10.10.60">
    <property type="entry name" value="Homeodomain-like"/>
    <property type="match status" value="1"/>
</dbReference>
<dbReference type="SMART" id="SM00342">
    <property type="entry name" value="HTH_ARAC"/>
    <property type="match status" value="1"/>
</dbReference>
<gene>
    <name evidence="5" type="ORF">ISO4_00219</name>
</gene>
<organism evidence="5 6">
    <name type="scientific">Alloalcanivorax venustensis ISO4</name>
    <dbReference type="NCBI Taxonomy" id="1177184"/>
    <lineage>
        <taxon>Bacteria</taxon>
        <taxon>Pseudomonadati</taxon>
        <taxon>Pseudomonadota</taxon>
        <taxon>Gammaproteobacteria</taxon>
        <taxon>Oceanospirillales</taxon>
        <taxon>Alcanivoracaceae</taxon>
        <taxon>Alloalcanivorax</taxon>
    </lineage>
</organism>
<dbReference type="PANTHER" id="PTHR46796:SF2">
    <property type="entry name" value="TRANSCRIPTIONAL REGULATORY PROTEIN"/>
    <property type="match status" value="1"/>
</dbReference>
<feature type="domain" description="HTH araC/xylS-type" evidence="4">
    <location>
        <begin position="145"/>
        <end position="223"/>
    </location>
</feature>
<dbReference type="InterPro" id="IPR009057">
    <property type="entry name" value="Homeodomain-like_sf"/>
</dbReference>
<dbReference type="RefSeq" id="WP_194854860.1">
    <property type="nucleotide sequence ID" value="NZ_ARXR01000001.1"/>
</dbReference>
<evidence type="ECO:0000256" key="1">
    <source>
        <dbReference type="ARBA" id="ARBA00023015"/>
    </source>
</evidence>
<dbReference type="InterPro" id="IPR050204">
    <property type="entry name" value="AraC_XylS_family_regulators"/>
</dbReference>